<dbReference type="Proteomes" id="UP001074446">
    <property type="component" value="Unassembled WGS sequence"/>
</dbReference>
<evidence type="ECO:0000313" key="1">
    <source>
        <dbReference type="EMBL" id="MCZ3364500.1"/>
    </source>
</evidence>
<accession>A0A9E5DPC7</accession>
<proteinExistence type="predicted"/>
<dbReference type="AlphaFoldDB" id="A0A9E5DPC7"/>
<name>A0A9E5DPC7_9EURY</name>
<dbReference type="Proteomes" id="UP001068021">
    <property type="component" value="Unassembled WGS sequence"/>
</dbReference>
<evidence type="ECO:0000313" key="2">
    <source>
        <dbReference type="EMBL" id="MCZ3372253.1"/>
    </source>
</evidence>
<sequence length="128" mass="13018">MAFIVLAACSVATAQIIDPDPTNNEATASILAELLLLPGSGNVTIGGNASILSPSQTQDPGQAQAQTQTSTIVNNNRLSNTNANGAASSSSSSNTYVIRNINTFNPVIISTNSNSVGSITVRSANVNI</sequence>
<comment type="caution">
    <text evidence="2">The sequence shown here is derived from an EMBL/GenBank/DDBJ whole genome shotgun (WGS) entry which is preliminary data.</text>
</comment>
<protein>
    <submittedName>
        <fullName evidence="2">Uncharacterized protein</fullName>
    </submittedName>
</protein>
<dbReference type="EMBL" id="JAPVER010000018">
    <property type="protein sequence ID" value="MCZ3364500.1"/>
    <property type="molecule type" value="Genomic_DNA"/>
</dbReference>
<keyword evidence="3" id="KW-1185">Reference proteome</keyword>
<dbReference type="EMBL" id="JAPVES010000030">
    <property type="protein sequence ID" value="MCZ3372253.1"/>
    <property type="molecule type" value="Genomic_DNA"/>
</dbReference>
<evidence type="ECO:0000313" key="3">
    <source>
        <dbReference type="Proteomes" id="UP001068021"/>
    </source>
</evidence>
<gene>
    <name evidence="2" type="ORF">O3H35_06375</name>
    <name evidence="1" type="ORF">O3H54_01265</name>
</gene>
<reference evidence="2" key="1">
    <citation type="submission" date="2022-12" db="EMBL/GenBank/DDBJ databases">
        <title>Reclassification of two methanogenic archaea species isolated from the Kolyma lowland permafrost.</title>
        <authorList>
            <person name="Trubitsyn V.E."/>
            <person name="Rivkina E.M."/>
            <person name="Shcherbakova V.A."/>
        </authorList>
    </citation>
    <scope>NUCLEOTIDE SEQUENCE</scope>
    <source>
        <strain evidence="1">M2</strain>
        <strain evidence="2">MK4</strain>
    </source>
</reference>
<dbReference type="RefSeq" id="WP_048081284.1">
    <property type="nucleotide sequence ID" value="NZ_JAPVER010000018.1"/>
</dbReference>
<organism evidence="2">
    <name type="scientific">Methanobacterium veterum</name>
    <dbReference type="NCBI Taxonomy" id="408577"/>
    <lineage>
        <taxon>Archaea</taxon>
        <taxon>Methanobacteriati</taxon>
        <taxon>Methanobacteriota</taxon>
        <taxon>Methanomada group</taxon>
        <taxon>Methanobacteria</taxon>
        <taxon>Methanobacteriales</taxon>
        <taxon>Methanobacteriaceae</taxon>
        <taxon>Methanobacterium</taxon>
    </lineage>
</organism>